<dbReference type="AlphaFoldDB" id="A0A2N9JAI2"/>
<feature type="domain" description="Stress-response A/B barrel" evidence="1">
    <location>
        <begin position="2"/>
        <end position="98"/>
    </location>
</feature>
<dbReference type="SMART" id="SM00886">
    <property type="entry name" value="Dabb"/>
    <property type="match status" value="1"/>
</dbReference>
<dbReference type="PANTHER" id="PTHR37832:SF1">
    <property type="entry name" value="STRESS-RESPONSE A_B BARREL DOMAIN-CONTAINING PROTEIN"/>
    <property type="match status" value="1"/>
</dbReference>
<dbReference type="InterPro" id="IPR013097">
    <property type="entry name" value="Dabb"/>
</dbReference>
<name>A0A2N9JAI2_9ACTN</name>
<dbReference type="KEGG" id="mgg:MPLG2_0146"/>
<gene>
    <name evidence="2" type="ORF">MPLG2_0146</name>
</gene>
<dbReference type="EMBL" id="LT985188">
    <property type="protein sequence ID" value="SPD85182.1"/>
    <property type="molecule type" value="Genomic_DNA"/>
</dbReference>
<dbReference type="Gene3D" id="3.30.70.100">
    <property type="match status" value="1"/>
</dbReference>
<sequence>MIKHIVAWNFADEAEGADKATNVALAAKALRELPDKVPGILEFEVITPQDGLDTSFDLALYSVFTDADALSGYAVHPAHLPVVALIKARVTGRSVIDYDPAESA</sequence>
<reference evidence="2 3" key="1">
    <citation type="submission" date="2018-02" db="EMBL/GenBank/DDBJ databases">
        <authorList>
            <person name="Cohen D.B."/>
            <person name="Kent A.D."/>
        </authorList>
    </citation>
    <scope>NUCLEOTIDE SEQUENCE [LARGE SCALE GENOMIC DNA]</scope>
    <source>
        <strain evidence="2">1</strain>
    </source>
</reference>
<evidence type="ECO:0000313" key="2">
    <source>
        <dbReference type="EMBL" id="SPD85182.1"/>
    </source>
</evidence>
<dbReference type="PANTHER" id="PTHR37832">
    <property type="entry name" value="BLL2683 PROTEIN"/>
    <property type="match status" value="1"/>
</dbReference>
<dbReference type="SUPFAM" id="SSF54909">
    <property type="entry name" value="Dimeric alpha+beta barrel"/>
    <property type="match status" value="1"/>
</dbReference>
<dbReference type="InterPro" id="IPR011008">
    <property type="entry name" value="Dimeric_a/b-barrel"/>
</dbReference>
<protein>
    <submittedName>
        <fullName evidence="2">Stress responsive protein</fullName>
    </submittedName>
</protein>
<evidence type="ECO:0000259" key="1">
    <source>
        <dbReference type="PROSITE" id="PS51502"/>
    </source>
</evidence>
<dbReference type="Proteomes" id="UP000238164">
    <property type="component" value="Chromosome 1"/>
</dbReference>
<accession>A0A2N9JAI2</accession>
<dbReference type="PROSITE" id="PS51502">
    <property type="entry name" value="S_R_A_B_BARREL"/>
    <property type="match status" value="1"/>
</dbReference>
<dbReference type="Pfam" id="PF07876">
    <property type="entry name" value="Dabb"/>
    <property type="match status" value="1"/>
</dbReference>
<evidence type="ECO:0000313" key="3">
    <source>
        <dbReference type="Proteomes" id="UP000238164"/>
    </source>
</evidence>
<keyword evidence="3" id="KW-1185">Reference proteome</keyword>
<dbReference type="RefSeq" id="WP_105184485.1">
    <property type="nucleotide sequence ID" value="NZ_BAAAGO010000016.1"/>
</dbReference>
<dbReference type="OrthoDB" id="6637496at2"/>
<proteinExistence type="predicted"/>
<organism evidence="2 3">
    <name type="scientific">Micropruina glycogenica</name>
    <dbReference type="NCBI Taxonomy" id="75385"/>
    <lineage>
        <taxon>Bacteria</taxon>
        <taxon>Bacillati</taxon>
        <taxon>Actinomycetota</taxon>
        <taxon>Actinomycetes</taxon>
        <taxon>Propionibacteriales</taxon>
        <taxon>Nocardioidaceae</taxon>
        <taxon>Micropruina</taxon>
    </lineage>
</organism>